<proteinExistence type="predicted"/>
<dbReference type="Proteomes" id="UP000054266">
    <property type="component" value="Unassembled WGS sequence"/>
</dbReference>
<dbReference type="AlphaFoldDB" id="A0A0D2G330"/>
<accession>A0A0D2G330</accession>
<dbReference type="EMBL" id="KN846959">
    <property type="protein sequence ID" value="KIW66479.1"/>
    <property type="molecule type" value="Genomic_DNA"/>
</dbReference>
<name>A0A0D2G330_9EURO</name>
<evidence type="ECO:0000313" key="1">
    <source>
        <dbReference type="EMBL" id="KIW66479.1"/>
    </source>
</evidence>
<reference evidence="1 2" key="1">
    <citation type="submission" date="2015-01" db="EMBL/GenBank/DDBJ databases">
        <title>The Genome Sequence of Capronia semiimmersa CBS27337.</title>
        <authorList>
            <consortium name="The Broad Institute Genomics Platform"/>
            <person name="Cuomo C."/>
            <person name="de Hoog S."/>
            <person name="Gorbushina A."/>
            <person name="Stielow B."/>
            <person name="Teixiera M."/>
            <person name="Abouelleil A."/>
            <person name="Chapman S.B."/>
            <person name="Priest M."/>
            <person name="Young S.K."/>
            <person name="Wortman J."/>
            <person name="Nusbaum C."/>
            <person name="Birren B."/>
        </authorList>
    </citation>
    <scope>NUCLEOTIDE SEQUENCE [LARGE SCALE GENOMIC DNA]</scope>
    <source>
        <strain evidence="1 2">CBS 27337</strain>
    </source>
</reference>
<gene>
    <name evidence="1" type="ORF">PV04_05812</name>
</gene>
<dbReference type="HOGENOM" id="CLU_1731235_0_0_1"/>
<evidence type="ECO:0000313" key="2">
    <source>
        <dbReference type="Proteomes" id="UP000054266"/>
    </source>
</evidence>
<keyword evidence="2" id="KW-1185">Reference proteome</keyword>
<organism evidence="1 2">
    <name type="scientific">Phialophora macrospora</name>
    <dbReference type="NCBI Taxonomy" id="1851006"/>
    <lineage>
        <taxon>Eukaryota</taxon>
        <taxon>Fungi</taxon>
        <taxon>Dikarya</taxon>
        <taxon>Ascomycota</taxon>
        <taxon>Pezizomycotina</taxon>
        <taxon>Eurotiomycetes</taxon>
        <taxon>Chaetothyriomycetidae</taxon>
        <taxon>Chaetothyriales</taxon>
        <taxon>Herpotrichiellaceae</taxon>
        <taxon>Phialophora</taxon>
    </lineage>
</organism>
<protein>
    <submittedName>
        <fullName evidence="1">Uncharacterized protein</fullName>
    </submittedName>
</protein>
<sequence>MDALARADLLLRKPEEKEGMSMLRLPHVRVAVNKVPPDSRQDGLHDDLLSFYSITTIECGSRQGSRCHDGLNAIIAEVASALQRKVRQFHLGRLEIFGSPHVLFQLILQHRPGQIIPGRESRLGRLGKAYLHVDHNLRQSGNVMWRAAWPG</sequence>